<dbReference type="Gene3D" id="1.20.58.320">
    <property type="entry name" value="TPR-like"/>
    <property type="match status" value="1"/>
</dbReference>
<evidence type="ECO:0000313" key="1">
    <source>
        <dbReference type="EMBL" id="MBJ3776819.1"/>
    </source>
</evidence>
<comment type="caution">
    <text evidence="1">The sequence shown here is derived from an EMBL/GenBank/DDBJ whole genome shotgun (WGS) entry which is preliminary data.</text>
</comment>
<keyword evidence="2" id="KW-1185">Reference proteome</keyword>
<dbReference type="Pfam" id="PF06041">
    <property type="entry name" value="DUF924"/>
    <property type="match status" value="1"/>
</dbReference>
<name>A0A934MLZ7_9HYPH</name>
<dbReference type="RefSeq" id="WP_198882724.1">
    <property type="nucleotide sequence ID" value="NZ_JAEKJA010000011.1"/>
</dbReference>
<dbReference type="InterPro" id="IPR010323">
    <property type="entry name" value="DUF924"/>
</dbReference>
<dbReference type="SUPFAM" id="SSF48452">
    <property type="entry name" value="TPR-like"/>
    <property type="match status" value="1"/>
</dbReference>
<dbReference type="AlphaFoldDB" id="A0A934MLZ7"/>
<gene>
    <name evidence="1" type="ORF">JCR33_14025</name>
</gene>
<accession>A0A934MLZ7</accession>
<organism evidence="1 2">
    <name type="scientific">Acuticoccus mangrovi</name>
    <dbReference type="NCBI Taxonomy" id="2796142"/>
    <lineage>
        <taxon>Bacteria</taxon>
        <taxon>Pseudomonadati</taxon>
        <taxon>Pseudomonadota</taxon>
        <taxon>Alphaproteobacteria</taxon>
        <taxon>Hyphomicrobiales</taxon>
        <taxon>Amorphaceae</taxon>
        <taxon>Acuticoccus</taxon>
    </lineage>
</organism>
<sequence length="182" mass="20341">MNGENETALGFLAFWLDAGSTLWFGGGDAFDDTCRRWIGLWEEARDGGHTEWMATAAGSLARIILLDQIPRNVFRGSPDQFATDPLALAAAEAAIAQRFDHTQTMPVKNFFYLPFQHSEDLTVQMRGVDLYRRAGDKEAYHWALIHADAIQRFGRFPHRNRALGRETTAQEADYLASGGFGS</sequence>
<proteinExistence type="predicted"/>
<dbReference type="Gene3D" id="1.25.40.10">
    <property type="entry name" value="Tetratricopeptide repeat domain"/>
    <property type="match status" value="1"/>
</dbReference>
<dbReference type="Proteomes" id="UP000609531">
    <property type="component" value="Unassembled WGS sequence"/>
</dbReference>
<protein>
    <submittedName>
        <fullName evidence="1">DUF924 family protein</fullName>
    </submittedName>
</protein>
<reference evidence="1" key="1">
    <citation type="submission" date="2020-12" db="EMBL/GenBank/DDBJ databases">
        <title>Bacterial taxonomy.</title>
        <authorList>
            <person name="Pan X."/>
        </authorList>
    </citation>
    <scope>NUCLEOTIDE SEQUENCE</scope>
    <source>
        <strain evidence="1">B2012</strain>
    </source>
</reference>
<evidence type="ECO:0000313" key="2">
    <source>
        <dbReference type="Proteomes" id="UP000609531"/>
    </source>
</evidence>
<dbReference type="EMBL" id="JAEKJA010000011">
    <property type="protein sequence ID" value="MBJ3776819.1"/>
    <property type="molecule type" value="Genomic_DNA"/>
</dbReference>
<dbReference type="InterPro" id="IPR011990">
    <property type="entry name" value="TPR-like_helical_dom_sf"/>
</dbReference>